<dbReference type="PANTHER" id="PTHR43108">
    <property type="entry name" value="N-ACETYLGLUCOSAMINE-6-SULFATASE FAMILY MEMBER"/>
    <property type="match status" value="1"/>
</dbReference>
<dbReference type="PANTHER" id="PTHR43108:SF6">
    <property type="entry name" value="N-SULPHOGLUCOSAMINE SULPHOHYDROLASE"/>
    <property type="match status" value="1"/>
</dbReference>
<comment type="caution">
    <text evidence="5">The sequence shown here is derived from an EMBL/GenBank/DDBJ whole genome shotgun (WGS) entry which is preliminary data.</text>
</comment>
<keyword evidence="6" id="KW-1185">Reference proteome</keyword>
<dbReference type="Gene3D" id="3.40.720.10">
    <property type="entry name" value="Alkaline Phosphatase, subunit A"/>
    <property type="match status" value="1"/>
</dbReference>
<feature type="region of interest" description="Disordered" evidence="3">
    <location>
        <begin position="462"/>
        <end position="482"/>
    </location>
</feature>
<comment type="similarity">
    <text evidence="1">Belongs to the sulfatase family.</text>
</comment>
<evidence type="ECO:0000256" key="1">
    <source>
        <dbReference type="ARBA" id="ARBA00008779"/>
    </source>
</evidence>
<dbReference type="InterPro" id="IPR017850">
    <property type="entry name" value="Alkaline_phosphatase_core_sf"/>
</dbReference>
<dbReference type="CDD" id="cd16031">
    <property type="entry name" value="G6S_like"/>
    <property type="match status" value="1"/>
</dbReference>
<protein>
    <submittedName>
        <fullName evidence="5">Sulfatase</fullName>
    </submittedName>
</protein>
<name>A0A261G4V6_9BIFI</name>
<evidence type="ECO:0000313" key="6">
    <source>
        <dbReference type="Proteomes" id="UP000216074"/>
    </source>
</evidence>
<dbReference type="EMBL" id="MWWY01000006">
    <property type="protein sequence ID" value="OZG66235.1"/>
    <property type="molecule type" value="Genomic_DNA"/>
</dbReference>
<accession>A0A261G4V6</accession>
<dbReference type="PROSITE" id="PS00523">
    <property type="entry name" value="SULFATASE_1"/>
    <property type="match status" value="1"/>
</dbReference>
<evidence type="ECO:0000256" key="3">
    <source>
        <dbReference type="SAM" id="MobiDB-lite"/>
    </source>
</evidence>
<organism evidence="5 6">
    <name type="scientific">Bifidobacterium hapali</name>
    <dbReference type="NCBI Taxonomy" id="1630172"/>
    <lineage>
        <taxon>Bacteria</taxon>
        <taxon>Bacillati</taxon>
        <taxon>Actinomycetota</taxon>
        <taxon>Actinomycetes</taxon>
        <taxon>Bifidobacteriales</taxon>
        <taxon>Bifidobacteriaceae</taxon>
        <taxon>Bifidobacterium</taxon>
    </lineage>
</organism>
<dbReference type="GO" id="GO:0016787">
    <property type="term" value="F:hydrolase activity"/>
    <property type="evidence" value="ECO:0007669"/>
    <property type="project" value="UniProtKB-KW"/>
</dbReference>
<proteinExistence type="inferred from homology"/>
<evidence type="ECO:0000259" key="4">
    <source>
        <dbReference type="Pfam" id="PF16347"/>
    </source>
</evidence>
<sequence>MSNNKRPNILFVLTDDHASPAISCYGNQLHLNNTPNIDRIAAEGVRFDRALVTNSLCAPSRATILTGTYSHVNGVTTLDTPIDSSQPTFASLLHDAGYTTAFFGKWHMGHGAGHDPQGFDYWEVLHDQGTYIDPLLHTSNGDVQTEGYATDLLTDHALAWLSQQHGDKPWCILLWHKAPHRPWVPHPRHINLYNDPIPVPETFWDDYSDRATPAHKATMRIADDLADVDLKEDPPEGLNYEQLAVWKYQRYLQDYLRVIAAIDESVERCEQAVSERGEHDDTIMIYGSDQGFFLGEHGWFDKRFMYEESLRMPLLLSWPRRVPAGQVVSNLVSNVDIAQTLLDAADVPCIDRMQGMSLLPQITGVPDAQVRDAFYYRYYEHDDHMHHVWAHYGITTERYKLIYYYADGLGLANTSDVTYPPEWELFDLKIDPHEMHSVYNDPRYVGVRDALKKRMLELQQELGDKPYERPTPAQRQEIIGKR</sequence>
<gene>
    <name evidence="5" type="ORF">BHAP_0403</name>
</gene>
<keyword evidence="2" id="KW-0378">Hydrolase</keyword>
<dbReference type="OrthoDB" id="9777306at2"/>
<dbReference type="AlphaFoldDB" id="A0A261G4V6"/>
<evidence type="ECO:0000256" key="2">
    <source>
        <dbReference type="ARBA" id="ARBA00022801"/>
    </source>
</evidence>
<dbReference type="InterPro" id="IPR024607">
    <property type="entry name" value="Sulfatase_CS"/>
</dbReference>
<dbReference type="InterPro" id="IPR032506">
    <property type="entry name" value="SGSH_C"/>
</dbReference>
<evidence type="ECO:0000313" key="5">
    <source>
        <dbReference type="EMBL" id="OZG66235.1"/>
    </source>
</evidence>
<feature type="domain" description="N-sulphoglucosamine sulphohydrolase C-terminal" evidence="4">
    <location>
        <begin position="295"/>
        <end position="460"/>
    </location>
</feature>
<dbReference type="Proteomes" id="UP000216074">
    <property type="component" value="Unassembled WGS sequence"/>
</dbReference>
<dbReference type="SUPFAM" id="SSF53649">
    <property type="entry name" value="Alkaline phosphatase-like"/>
    <property type="match status" value="1"/>
</dbReference>
<reference evidence="5 6" key="1">
    <citation type="journal article" date="2017" name="BMC Genomics">
        <title>Comparative genomic and phylogenomic analyses of the Bifidobacteriaceae family.</title>
        <authorList>
            <person name="Lugli G.A."/>
            <person name="Milani C."/>
            <person name="Turroni F."/>
            <person name="Duranti S."/>
            <person name="Mancabelli L."/>
            <person name="Mangifesta M."/>
            <person name="Ferrario C."/>
            <person name="Modesto M."/>
            <person name="Mattarelli P."/>
            <person name="Jiri K."/>
            <person name="van Sinderen D."/>
            <person name="Ventura M."/>
        </authorList>
    </citation>
    <scope>NUCLEOTIDE SEQUENCE [LARGE SCALE GENOMIC DNA]</scope>
    <source>
        <strain evidence="5 6">DSM 100202</strain>
    </source>
</reference>
<dbReference type="RefSeq" id="WP_094729132.1">
    <property type="nucleotide sequence ID" value="NZ_MWWY01000006.1"/>
</dbReference>
<dbReference type="Pfam" id="PF16347">
    <property type="entry name" value="SGSH_C"/>
    <property type="match status" value="1"/>
</dbReference>